<dbReference type="Proteomes" id="UP000293398">
    <property type="component" value="Unassembled WGS sequence"/>
</dbReference>
<keyword evidence="3" id="KW-1185">Reference proteome</keyword>
<protein>
    <submittedName>
        <fullName evidence="2">TniQ protein</fullName>
    </submittedName>
</protein>
<gene>
    <name evidence="2" type="ORF">EV681_4493</name>
</gene>
<dbReference type="EMBL" id="SHKO01000005">
    <property type="protein sequence ID" value="RZT91733.1"/>
    <property type="molecule type" value="Genomic_DNA"/>
</dbReference>
<feature type="domain" description="TniQ" evidence="1">
    <location>
        <begin position="24"/>
        <end position="150"/>
    </location>
</feature>
<reference evidence="2 3" key="1">
    <citation type="submission" date="2019-02" db="EMBL/GenBank/DDBJ databases">
        <title>Genomic Encyclopedia of Type Strains, Phase IV (KMG-IV): sequencing the most valuable type-strain genomes for metagenomic binning, comparative biology and taxonomic classification.</title>
        <authorList>
            <person name="Goeker M."/>
        </authorList>
    </citation>
    <scope>NUCLEOTIDE SEQUENCE [LARGE SCALE GENOMIC DNA]</scope>
    <source>
        <strain evidence="2 3">DSM 23814</strain>
    </source>
</reference>
<proteinExistence type="predicted"/>
<dbReference type="InterPro" id="IPR009492">
    <property type="entry name" value="TniQ"/>
</dbReference>
<organism evidence="2 3">
    <name type="scientific">Advenella incenata</name>
    <dbReference type="NCBI Taxonomy" id="267800"/>
    <lineage>
        <taxon>Bacteria</taxon>
        <taxon>Pseudomonadati</taxon>
        <taxon>Pseudomonadota</taxon>
        <taxon>Betaproteobacteria</taxon>
        <taxon>Burkholderiales</taxon>
        <taxon>Alcaligenaceae</taxon>
    </lineage>
</organism>
<dbReference type="AlphaFoldDB" id="A0A4Q7V8V2"/>
<dbReference type="Pfam" id="PF06527">
    <property type="entry name" value="TniQ"/>
    <property type="match status" value="1"/>
</dbReference>
<comment type="caution">
    <text evidence="2">The sequence shown here is derived from an EMBL/GenBank/DDBJ whole genome shotgun (WGS) entry which is preliminary data.</text>
</comment>
<name>A0A4Q7V8V2_9BURK</name>
<accession>A0A4Q7V8V2</accession>
<evidence type="ECO:0000259" key="1">
    <source>
        <dbReference type="Pfam" id="PF06527"/>
    </source>
</evidence>
<sequence>MGQNPLWRVPLQLFLDEELGRQLPIQDDLKPDESGNGYALRMTEANGIQFSQLARSMASLGHRYLPNEAAGKIAYLFGGNPIDVGKAIPKTYREKGHVFTVFKDCILTRPYHVRKSWIQVCPLCLLEAGFAQAVWELSLVTACPRHCIRLLDHCPKCFRKLTWRRPNLLECNCGKSLADSDLELASKAELWLSSTVFCHLSGARMRLEKEFPYSFLAGLSLDILLRLIRALGISRGIEPISDFKPGKLTRVLSSNEAVQVVRRAFLRISDLYEKNSGLFVSASIHMRDVEDICIHSSQAEKEKISLLFERVARLEKIHNAITNNLQIDMFYD</sequence>
<evidence type="ECO:0000313" key="2">
    <source>
        <dbReference type="EMBL" id="RZT91733.1"/>
    </source>
</evidence>
<evidence type="ECO:0000313" key="3">
    <source>
        <dbReference type="Proteomes" id="UP000293398"/>
    </source>
</evidence>